<dbReference type="EMBL" id="MSPX01000015">
    <property type="protein sequence ID" value="OQP85241.1"/>
    <property type="molecule type" value="Genomic_DNA"/>
</dbReference>
<dbReference type="Proteomes" id="UP000192652">
    <property type="component" value="Unassembled WGS sequence"/>
</dbReference>
<evidence type="ECO:0000256" key="1">
    <source>
        <dbReference type="SAM" id="SignalP"/>
    </source>
</evidence>
<dbReference type="OrthoDB" id="7630100at2"/>
<name>A0A1Q9AFF7_9HYPH</name>
<evidence type="ECO:0000313" key="3">
    <source>
        <dbReference type="EMBL" id="OQP85241.1"/>
    </source>
</evidence>
<feature type="chain" id="PRO_5012570683" description="DUF3108 domain-containing protein" evidence="1">
    <location>
        <begin position="31"/>
        <end position="264"/>
    </location>
</feature>
<dbReference type="InterPro" id="IPR021457">
    <property type="entry name" value="DUF3108"/>
</dbReference>
<dbReference type="EMBL" id="MKIO01000039">
    <property type="protein sequence ID" value="OLP53690.1"/>
    <property type="molecule type" value="Genomic_DNA"/>
</dbReference>
<accession>A0A1Q9AFF7</accession>
<evidence type="ECO:0000313" key="5">
    <source>
        <dbReference type="Proteomes" id="UP000192652"/>
    </source>
</evidence>
<reference evidence="3 5" key="3">
    <citation type="journal article" date="2017" name="Antonie Van Leeuwenhoek">
        <title>Rhizobium rhizosphaerae sp. nov., a novel species isolated from rice rhizosphere.</title>
        <authorList>
            <person name="Zhao J.J."/>
            <person name="Zhang J."/>
            <person name="Zhang R.J."/>
            <person name="Zhang C.W."/>
            <person name="Yin H.Q."/>
            <person name="Zhang X.X."/>
        </authorList>
    </citation>
    <scope>NUCLEOTIDE SEQUENCE [LARGE SCALE GENOMIC DNA]</scope>
    <source>
        <strain evidence="3 5">RD15</strain>
    </source>
</reference>
<dbReference type="AlphaFoldDB" id="A0A1Q9AFF7"/>
<protein>
    <recommendedName>
        <fullName evidence="6">DUF3108 domain-containing protein</fullName>
    </recommendedName>
</protein>
<sequence length="264" mass="28757">MMNQRVKTVAGPVAAGLLLAVSLAGGQARAGDIAHDTEYSISLSGLPIARARFHTELESRRYTISGTLESAGLADIFARTNGRTTVSGRVEADRLRAEDYSVRYQSGSKTRAIDVTFRDGNVVSATLTPKKPQPKNWIPVSPADLRGVLDPLSGLIIPEGTRVCPSTLPIFDGESRLDIRLVDKGSKPFTTKGFKGEAIVCGLRFVPKSGYRKGRRDVEYLRKLETMEIWFAKADAVKVYAPVYARIPTTVGPVTVWATRFEGS</sequence>
<gene>
    <name evidence="2" type="ORF">BJF92_05960</name>
    <name evidence="3" type="ORF">BTR14_16525</name>
</gene>
<feature type="signal peptide" evidence="1">
    <location>
        <begin position="1"/>
        <end position="30"/>
    </location>
</feature>
<keyword evidence="5" id="KW-1185">Reference proteome</keyword>
<evidence type="ECO:0000313" key="4">
    <source>
        <dbReference type="Proteomes" id="UP000186143"/>
    </source>
</evidence>
<dbReference type="Proteomes" id="UP000186143">
    <property type="component" value="Unassembled WGS sequence"/>
</dbReference>
<proteinExistence type="predicted"/>
<keyword evidence="1" id="KW-0732">Signal</keyword>
<reference evidence="2 4" key="1">
    <citation type="submission" date="2016-09" db="EMBL/GenBank/DDBJ databases">
        <title>Rhizobium sp. nov., a novel species isolated from the rice rhizosphere.</title>
        <authorList>
            <person name="Zhao J."/>
            <person name="Zhang X."/>
        </authorList>
    </citation>
    <scope>NUCLEOTIDE SEQUENCE [LARGE SCALE GENOMIC DNA]</scope>
    <source>
        <strain evidence="2 4">MH17</strain>
    </source>
</reference>
<evidence type="ECO:0008006" key="6">
    <source>
        <dbReference type="Google" id="ProtNLM"/>
    </source>
</evidence>
<dbReference type="STRING" id="1672749.BJF92_05960"/>
<evidence type="ECO:0000313" key="2">
    <source>
        <dbReference type="EMBL" id="OLP53690.1"/>
    </source>
</evidence>
<organism evidence="2 4">
    <name type="scientific">Xaviernesmea rhizosphaerae</name>
    <dbReference type="NCBI Taxonomy" id="1672749"/>
    <lineage>
        <taxon>Bacteria</taxon>
        <taxon>Pseudomonadati</taxon>
        <taxon>Pseudomonadota</taxon>
        <taxon>Alphaproteobacteria</taxon>
        <taxon>Hyphomicrobiales</taxon>
        <taxon>Rhizobiaceae</taxon>
        <taxon>Rhizobium/Agrobacterium group</taxon>
        <taxon>Xaviernesmea</taxon>
    </lineage>
</organism>
<reference evidence="3" key="2">
    <citation type="submission" date="2016-12" db="EMBL/GenBank/DDBJ databases">
        <authorList>
            <person name="Zhang X."/>
            <person name="Zhao J."/>
        </authorList>
    </citation>
    <scope>NUCLEOTIDE SEQUENCE</scope>
    <source>
        <strain evidence="3">RD15</strain>
    </source>
</reference>
<comment type="caution">
    <text evidence="2">The sequence shown here is derived from an EMBL/GenBank/DDBJ whole genome shotgun (WGS) entry which is preliminary data.</text>
</comment>
<dbReference type="Pfam" id="PF11306">
    <property type="entry name" value="DUF3108"/>
    <property type="match status" value="1"/>
</dbReference>